<feature type="compositionally biased region" description="Basic and acidic residues" evidence="2">
    <location>
        <begin position="221"/>
        <end position="231"/>
    </location>
</feature>
<comment type="caution">
    <text evidence="3">The sequence shown here is derived from an EMBL/GenBank/DDBJ whole genome shotgun (WGS) entry which is preliminary data.</text>
</comment>
<gene>
    <name evidence="3" type="ORF">V5O48_004411</name>
</gene>
<feature type="compositionally biased region" description="Polar residues" evidence="2">
    <location>
        <begin position="206"/>
        <end position="220"/>
    </location>
</feature>
<evidence type="ECO:0000256" key="1">
    <source>
        <dbReference type="SAM" id="Coils"/>
    </source>
</evidence>
<name>A0ABR3FQ50_9AGAR</name>
<protein>
    <recommendedName>
        <fullName evidence="5">Zn(2)-C6 fungal-type domain-containing protein</fullName>
    </recommendedName>
</protein>
<feature type="region of interest" description="Disordered" evidence="2">
    <location>
        <begin position="131"/>
        <end position="231"/>
    </location>
</feature>
<evidence type="ECO:0000313" key="3">
    <source>
        <dbReference type="EMBL" id="KAL0577579.1"/>
    </source>
</evidence>
<evidence type="ECO:0000313" key="4">
    <source>
        <dbReference type="Proteomes" id="UP001465976"/>
    </source>
</evidence>
<dbReference type="Proteomes" id="UP001465976">
    <property type="component" value="Unassembled WGS sequence"/>
</dbReference>
<proteinExistence type="predicted"/>
<feature type="coiled-coil region" evidence="1">
    <location>
        <begin position="285"/>
        <end position="326"/>
    </location>
</feature>
<dbReference type="EMBL" id="JBAHYK010000148">
    <property type="protein sequence ID" value="KAL0577579.1"/>
    <property type="molecule type" value="Genomic_DNA"/>
</dbReference>
<evidence type="ECO:0000256" key="2">
    <source>
        <dbReference type="SAM" id="MobiDB-lite"/>
    </source>
</evidence>
<keyword evidence="1" id="KW-0175">Coiled coil</keyword>
<reference evidence="3 4" key="1">
    <citation type="submission" date="2024-02" db="EMBL/GenBank/DDBJ databases">
        <title>A draft genome for the cacao thread blight pathogen Marasmius crinis-equi.</title>
        <authorList>
            <person name="Cohen S.P."/>
            <person name="Baruah I.K."/>
            <person name="Amoako-Attah I."/>
            <person name="Bukari Y."/>
            <person name="Meinhardt L.W."/>
            <person name="Bailey B.A."/>
        </authorList>
    </citation>
    <scope>NUCLEOTIDE SEQUENCE [LARGE SCALE GENOMIC DNA]</scope>
    <source>
        <strain evidence="3 4">GH-76</strain>
    </source>
</reference>
<evidence type="ECO:0008006" key="5">
    <source>
        <dbReference type="Google" id="ProtNLM"/>
    </source>
</evidence>
<sequence length="458" mass="51408">MSMSKFNKEDDIYMICKDGSKVLWKVVSQVKEEVDVGAATIKSKSSSEIHRYYALEWRKKSHPPCENCEKKLLVCQAAHDNALRCVECAKTKRKCSLFIMCAIDYVAKERGWTSKKAKEIYSVKHKPLDSKRKRSSLLDSDSEDSEGLRSAGPSTAAKSQKKQKLCQGSANGARPLRPGELNISQPGDYNTGHPDILNHLRRQSSVERVSNELQPSANSSIERETPSHSDLRQRNQALGEVTRCSAAVVGLGLPKTVGFRSFLAKQNHPVASKPSEKHHTQEVTVAKLSQELENERSKSRRAIEALALLREEIRDFRAEIETTRANEGSMKAELDDKNMSLLSVTNQAIRLWQIQAPQFLEPLQVLLKNTYKRVKHSASTPGDKASSEELRQAVLYLEGALKECYSDAMGEQELERLKMLAGKPNEEFKHRLETYYAECPEMFGPGIEAALESTSKTK</sequence>
<accession>A0ABR3FQ50</accession>
<organism evidence="3 4">
    <name type="scientific">Marasmius crinis-equi</name>
    <dbReference type="NCBI Taxonomy" id="585013"/>
    <lineage>
        <taxon>Eukaryota</taxon>
        <taxon>Fungi</taxon>
        <taxon>Dikarya</taxon>
        <taxon>Basidiomycota</taxon>
        <taxon>Agaricomycotina</taxon>
        <taxon>Agaricomycetes</taxon>
        <taxon>Agaricomycetidae</taxon>
        <taxon>Agaricales</taxon>
        <taxon>Marasmiineae</taxon>
        <taxon>Marasmiaceae</taxon>
        <taxon>Marasmius</taxon>
    </lineage>
</organism>
<keyword evidence="4" id="KW-1185">Reference proteome</keyword>